<dbReference type="GO" id="GO:0016925">
    <property type="term" value="P:protein sumoylation"/>
    <property type="evidence" value="ECO:0007669"/>
    <property type="project" value="UniProtKB-UniPathway"/>
</dbReference>
<dbReference type="GO" id="GO:0016740">
    <property type="term" value="F:transferase activity"/>
    <property type="evidence" value="ECO:0007669"/>
    <property type="project" value="UniProtKB-KW"/>
</dbReference>
<evidence type="ECO:0008006" key="18">
    <source>
        <dbReference type="Google" id="ProtNLM"/>
    </source>
</evidence>
<feature type="domain" description="Ubiquitin-activating enzyme SCCH" evidence="14">
    <location>
        <begin position="297"/>
        <end position="382"/>
    </location>
</feature>
<comment type="similarity">
    <text evidence="3">Belongs to the ubiquitin-activating E1 family.</text>
</comment>
<dbReference type="RefSeq" id="XP_040734009.1">
    <property type="nucleotide sequence ID" value="XM_040877989.1"/>
</dbReference>
<evidence type="ECO:0000313" key="17">
    <source>
        <dbReference type="Proteomes" id="UP000249363"/>
    </source>
</evidence>
<dbReference type="Gene3D" id="1.10.10.520">
    <property type="entry name" value="Ubiquitin activating enzymes (Uba3). Chain: B, domain 2"/>
    <property type="match status" value="1"/>
</dbReference>
<evidence type="ECO:0000256" key="1">
    <source>
        <dbReference type="ARBA" id="ARBA00004123"/>
    </source>
</evidence>
<dbReference type="EMBL" id="MIKG01000010">
    <property type="protein sequence ID" value="RAO69493.1"/>
    <property type="molecule type" value="Genomic_DNA"/>
</dbReference>
<evidence type="ECO:0000259" key="13">
    <source>
        <dbReference type="Pfam" id="PF00899"/>
    </source>
</evidence>
<evidence type="ECO:0000256" key="5">
    <source>
        <dbReference type="ARBA" id="ARBA00022723"/>
    </source>
</evidence>
<dbReference type="GO" id="GO:0019948">
    <property type="term" value="F:SUMO activating enzyme activity"/>
    <property type="evidence" value="ECO:0007669"/>
    <property type="project" value="TreeGrafter"/>
</dbReference>
<dbReference type="PANTHER" id="PTHR10953">
    <property type="entry name" value="UBIQUITIN-ACTIVATING ENZYME E1"/>
    <property type="match status" value="1"/>
</dbReference>
<protein>
    <recommendedName>
        <fullName evidence="18">Ubiquitin-activating enzyme E1-like</fullName>
    </recommendedName>
</protein>
<dbReference type="GO" id="GO:0005737">
    <property type="term" value="C:cytoplasm"/>
    <property type="evidence" value="ECO:0007669"/>
    <property type="project" value="TreeGrafter"/>
</dbReference>
<evidence type="ECO:0000259" key="14">
    <source>
        <dbReference type="Pfam" id="PF10585"/>
    </source>
</evidence>
<dbReference type="FunFam" id="3.50.50.80:FF:000002">
    <property type="entry name" value="SUMO-activating enzyme subunit 2"/>
    <property type="match status" value="1"/>
</dbReference>
<feature type="active site" description="Glycyl thioester intermediate" evidence="11">
    <location>
        <position position="185"/>
    </location>
</feature>
<dbReference type="InterPro" id="IPR042449">
    <property type="entry name" value="Ub-E1_IAD_1"/>
</dbReference>
<dbReference type="InterPro" id="IPR019572">
    <property type="entry name" value="UBA_E1_SCCH"/>
</dbReference>
<comment type="caution">
    <text evidence="16">The sequence shown here is derived from an EMBL/GenBank/DDBJ whole genome shotgun (WGS) entry which is preliminary data.</text>
</comment>
<keyword evidence="17" id="KW-1185">Reference proteome</keyword>
<evidence type="ECO:0000256" key="2">
    <source>
        <dbReference type="ARBA" id="ARBA00004718"/>
    </source>
</evidence>
<evidence type="ECO:0000313" key="16">
    <source>
        <dbReference type="EMBL" id="RAO69493.1"/>
    </source>
</evidence>
<dbReference type="GeneID" id="63794721"/>
<feature type="compositionally biased region" description="Acidic residues" evidence="12">
    <location>
        <begin position="607"/>
        <end position="621"/>
    </location>
</feature>
<dbReference type="UniPathway" id="UPA00886"/>
<evidence type="ECO:0000256" key="12">
    <source>
        <dbReference type="SAM" id="MobiDB-lite"/>
    </source>
</evidence>
<dbReference type="CDD" id="cd01489">
    <property type="entry name" value="Uba2_SUMO"/>
    <property type="match status" value="1"/>
</dbReference>
<dbReference type="STRING" id="1196081.A0A364L107"/>
<dbReference type="PANTHER" id="PTHR10953:SF5">
    <property type="entry name" value="SUMO-ACTIVATING ENZYME SUBUNIT 2"/>
    <property type="match status" value="1"/>
</dbReference>
<evidence type="ECO:0000256" key="9">
    <source>
        <dbReference type="ARBA" id="ARBA00022840"/>
    </source>
</evidence>
<keyword evidence="8" id="KW-0862">Zinc</keyword>
<dbReference type="PROSITE" id="PS00865">
    <property type="entry name" value="UBIQUITIN_ACTIVAT_2"/>
    <property type="match status" value="1"/>
</dbReference>
<dbReference type="GO" id="GO:0046872">
    <property type="term" value="F:metal ion binding"/>
    <property type="evidence" value="ECO:0007669"/>
    <property type="project" value="UniProtKB-KW"/>
</dbReference>
<accession>A0A364L107</accession>
<proteinExistence type="inferred from homology"/>
<organism evidence="16 17">
    <name type="scientific">Talaromyces amestolkiae</name>
    <dbReference type="NCBI Taxonomy" id="1196081"/>
    <lineage>
        <taxon>Eukaryota</taxon>
        <taxon>Fungi</taxon>
        <taxon>Dikarya</taxon>
        <taxon>Ascomycota</taxon>
        <taxon>Pezizomycotina</taxon>
        <taxon>Eurotiomycetes</taxon>
        <taxon>Eurotiomycetidae</taxon>
        <taxon>Eurotiales</taxon>
        <taxon>Trichocomaceae</taxon>
        <taxon>Talaromyces</taxon>
        <taxon>Talaromyces sect. Talaromyces</taxon>
    </lineage>
</organism>
<dbReference type="Gene3D" id="3.10.290.20">
    <property type="entry name" value="Ubiquitin-like 2 activating enzyme e1b. Chain: B, domain 3"/>
    <property type="match status" value="1"/>
</dbReference>
<feature type="domain" description="Ubiquitin/SUMO-activating enzyme ubiquitin-like" evidence="15">
    <location>
        <begin position="454"/>
        <end position="530"/>
    </location>
</feature>
<dbReference type="Pfam" id="PF10585">
    <property type="entry name" value="UBA_E1_SCCH"/>
    <property type="match status" value="1"/>
</dbReference>
<dbReference type="SUPFAM" id="SSF69572">
    <property type="entry name" value="Activating enzymes of the ubiquitin-like proteins"/>
    <property type="match status" value="1"/>
</dbReference>
<evidence type="ECO:0000256" key="4">
    <source>
        <dbReference type="ARBA" id="ARBA00022679"/>
    </source>
</evidence>
<sequence>MESNTNGRLPSRDAYLKRSLGTLSRRIRESRVLLVGAGGIGCELLKNLLLTGFGEIHIVDLDTIDLSNLNRQFLFRHEHIKKSKALVAKDVAQKFRPDSKLEAYHANIKDAQFNVDWFATFNVVFNALDNLDARRHVNRMCLAANVPLVESGTTGFNGQVQVIKKSRTECYDCNPKEVPKSFPVCTIRSTPSQPIHCIVWAKSYLLPELFGTSETDGDEDGFDHSEDAENAEEIENLRREAKALKAIRESMGSEGFARKVFDKVFKNDIERLRAMEDMWKTRKPPTALNYDSISEKASSVEATIAQNDQKVWAPEEDFVVFKDSLDRLSSRLKELQANKSGNIEPIITFDKDDVDTLDFVAASANLRSVIFGIESKSKFDIKQMAGNIIPAIATTNAMTAGLCVLQAFKVLKDDYDHAKMVFLERSGVRAINSDSLRPPNPFCAVCSVAQGKIVVDLERATLNDLVEDIVRGKLGYSEEFSINTDAGMIYDPDLDDNLPKKLVDLGVQAETLLTIIDEEDDSPFVNLELVVGSAKTGDGKAITLARDIEIPKKPKQAPIEEPAIDGTTVTNGVIGKRKRAADETALNGEPDAKRLAATNGTGNEPIVLDDPDTGAILIDDD</sequence>
<evidence type="ECO:0000256" key="3">
    <source>
        <dbReference type="ARBA" id="ARBA00005673"/>
    </source>
</evidence>
<dbReference type="InterPro" id="IPR033127">
    <property type="entry name" value="UBQ-activ_enz_E1_Cys_AS"/>
</dbReference>
<evidence type="ECO:0000256" key="10">
    <source>
        <dbReference type="ARBA" id="ARBA00023242"/>
    </source>
</evidence>
<keyword evidence="7" id="KW-0833">Ubl conjugation pathway</keyword>
<dbReference type="Pfam" id="PF14732">
    <property type="entry name" value="UAE_UbL"/>
    <property type="match status" value="1"/>
</dbReference>
<keyword evidence="9" id="KW-0067">ATP-binding</keyword>
<dbReference type="InterPro" id="IPR028077">
    <property type="entry name" value="UAE_UbL_dom"/>
</dbReference>
<evidence type="ECO:0000256" key="8">
    <source>
        <dbReference type="ARBA" id="ARBA00022833"/>
    </source>
</evidence>
<dbReference type="Proteomes" id="UP000249363">
    <property type="component" value="Unassembled WGS sequence"/>
</dbReference>
<feature type="region of interest" description="Disordered" evidence="12">
    <location>
        <begin position="579"/>
        <end position="621"/>
    </location>
</feature>
<gene>
    <name evidence="16" type="ORF">BHQ10_005505</name>
</gene>
<dbReference type="FunFam" id="3.40.50.720:FF:000618">
    <property type="entry name" value="SUMO-activating enzyme subunit 2"/>
    <property type="match status" value="1"/>
</dbReference>
<feature type="domain" description="THIF-type NAD/FAD binding fold" evidence="13">
    <location>
        <begin position="25"/>
        <end position="417"/>
    </location>
</feature>
<dbReference type="InterPro" id="IPR035985">
    <property type="entry name" value="Ubiquitin-activating_enz"/>
</dbReference>
<keyword evidence="10" id="KW-0539">Nucleus</keyword>
<dbReference type="GO" id="GO:0005524">
    <property type="term" value="F:ATP binding"/>
    <property type="evidence" value="ECO:0007669"/>
    <property type="project" value="UniProtKB-KW"/>
</dbReference>
<dbReference type="FunFam" id="1.10.10.520:FF:000003">
    <property type="entry name" value="Ubiquitin-activating enzyme E1-like"/>
    <property type="match status" value="1"/>
</dbReference>
<evidence type="ECO:0000256" key="6">
    <source>
        <dbReference type="ARBA" id="ARBA00022741"/>
    </source>
</evidence>
<dbReference type="Gene3D" id="3.50.50.80">
    <property type="entry name" value="Ubiquitin-activating enzyme E1, inactive adenylation domain, subdomain 1"/>
    <property type="match status" value="1"/>
</dbReference>
<keyword evidence="6" id="KW-0547">Nucleotide-binding</keyword>
<dbReference type="GO" id="GO:0031510">
    <property type="term" value="C:SUMO activating enzyme complex"/>
    <property type="evidence" value="ECO:0007669"/>
    <property type="project" value="TreeGrafter"/>
</dbReference>
<dbReference type="InterPro" id="IPR023318">
    <property type="entry name" value="Ub_act_enz_dom_a_sf"/>
</dbReference>
<evidence type="ECO:0000256" key="7">
    <source>
        <dbReference type="ARBA" id="ARBA00022786"/>
    </source>
</evidence>
<dbReference type="OrthoDB" id="10255449at2759"/>
<reference evidence="16 17" key="1">
    <citation type="journal article" date="2017" name="Biotechnol. Biofuels">
        <title>Differential beta-glucosidase expression as a function of carbon source availability in Talaromyces amestolkiae: a genomic and proteomic approach.</title>
        <authorList>
            <person name="de Eugenio L.I."/>
            <person name="Mendez-Liter J.A."/>
            <person name="Nieto-Dominguez M."/>
            <person name="Alonso L."/>
            <person name="Gil-Munoz J."/>
            <person name="Barriuso J."/>
            <person name="Prieto A."/>
            <person name="Martinez M.J."/>
        </authorList>
    </citation>
    <scope>NUCLEOTIDE SEQUENCE [LARGE SCALE GENOMIC DNA]</scope>
    <source>
        <strain evidence="16 17">CIB</strain>
    </source>
</reference>
<dbReference type="InterPro" id="IPR045886">
    <property type="entry name" value="ThiF/MoeB/HesA"/>
</dbReference>
<name>A0A364L107_TALAM</name>
<keyword evidence="5" id="KW-0479">Metal-binding</keyword>
<evidence type="ECO:0000256" key="11">
    <source>
        <dbReference type="PROSITE-ProRule" id="PRU10132"/>
    </source>
</evidence>
<keyword evidence="4" id="KW-0808">Transferase</keyword>
<dbReference type="InterPro" id="IPR000594">
    <property type="entry name" value="ThiF_NAD_FAD-bd"/>
</dbReference>
<comment type="pathway">
    <text evidence="2">Protein modification; protein sumoylation.</text>
</comment>
<dbReference type="Pfam" id="PF00899">
    <property type="entry name" value="ThiF"/>
    <property type="match status" value="1"/>
</dbReference>
<evidence type="ECO:0000259" key="15">
    <source>
        <dbReference type="Pfam" id="PF14732"/>
    </source>
</evidence>
<dbReference type="AlphaFoldDB" id="A0A364L107"/>
<comment type="subcellular location">
    <subcellularLocation>
        <location evidence="1">Nucleus</location>
    </subcellularLocation>
</comment>